<dbReference type="InterPro" id="IPR002562">
    <property type="entry name" value="3'-5'_exonuclease_dom"/>
</dbReference>
<dbReference type="GO" id="GO:0006261">
    <property type="term" value="P:DNA-templated DNA replication"/>
    <property type="evidence" value="ECO:0007669"/>
    <property type="project" value="InterPro"/>
</dbReference>
<comment type="catalytic activity">
    <reaction evidence="7">
        <text>DNA(n) + a 2'-deoxyribonucleoside 5'-triphosphate = DNA(n+1) + diphosphate</text>
        <dbReference type="Rhea" id="RHEA:22508"/>
        <dbReference type="Rhea" id="RHEA-COMP:17339"/>
        <dbReference type="Rhea" id="RHEA-COMP:17340"/>
        <dbReference type="ChEBI" id="CHEBI:33019"/>
        <dbReference type="ChEBI" id="CHEBI:61560"/>
        <dbReference type="ChEBI" id="CHEBI:173112"/>
        <dbReference type="EC" id="2.7.7.7"/>
    </reaction>
</comment>
<dbReference type="InterPro" id="IPR019760">
    <property type="entry name" value="DNA-dir_DNA_pol_A_CS"/>
</dbReference>
<dbReference type="Gene3D" id="3.30.70.370">
    <property type="match status" value="1"/>
</dbReference>
<feature type="domain" description="3'-5' exonuclease" evidence="8">
    <location>
        <begin position="12"/>
        <end position="188"/>
    </location>
</feature>
<keyword evidence="4" id="KW-0808">Transferase</keyword>
<dbReference type="Gene3D" id="3.30.420.10">
    <property type="entry name" value="Ribonuclease H-like superfamily/Ribonuclease H"/>
    <property type="match status" value="1"/>
</dbReference>
<evidence type="ECO:0000259" key="9">
    <source>
        <dbReference type="SMART" id="SM00482"/>
    </source>
</evidence>
<evidence type="ECO:0000256" key="1">
    <source>
        <dbReference type="ARBA" id="ARBA00007705"/>
    </source>
</evidence>
<dbReference type="PRINTS" id="PR00868">
    <property type="entry name" value="DNAPOLI"/>
</dbReference>
<dbReference type="SUPFAM" id="SSF53098">
    <property type="entry name" value="Ribonuclease H-like"/>
    <property type="match status" value="1"/>
</dbReference>
<dbReference type="SUPFAM" id="SSF56672">
    <property type="entry name" value="DNA/RNA polymerases"/>
    <property type="match status" value="1"/>
</dbReference>
<evidence type="ECO:0000256" key="6">
    <source>
        <dbReference type="ARBA" id="ARBA00022932"/>
    </source>
</evidence>
<dbReference type="InterPro" id="IPR001098">
    <property type="entry name" value="DNA-dir_DNA_pol_A_palm_dom"/>
</dbReference>
<dbReference type="AlphaFoldDB" id="A0A955E0G1"/>
<sequence>MDLKFDPENPKYEYIKTMSQAEKALEKLESAQIIAIDVEANSLDPYTGILLLVQIGTDEISYIFDARTLDLANYPRFASLLQDKSKVKLFHNSKFDYKYIKQHLGIECNNIYDTMLAERILLAGRKQKVGLGALCDRYLSPGILDKQLQSSFIDMTKHTPVTEAQLRYAGADTLVLFPLFERQIQKLKQENLLNIAKLEFAVAPVVGNMELNGMFIDKKKWMGIIRNLEIKRDEVAKSFQEAVRPYYGTTQLDLFGGVADAININSQQQLMDLFNNKLKLDMPSTGTQILNDVSHPVVDLLKKYRGYEKLISAFGESLIAKINPKTHRIHPDFLQLQTETGRFACSNPNIQQIPRNTPEAPFRECVNPEPGYKLVISDYSGFEMRILADLSGDENMLKVFTDKLDIHSYTASLMFDKPYSDDFKHKYPDLRQMAKPIGFGLMYGMGAVGLVSRFKLIGEEVTVDQSQDLIDKYFKSYPGVRKFLETVAKKAVIDGYSMTPGGRKRWYEVPSKTDPEYRRKLGKIQREAKNHPIQGTNADAIKYALVFCQERMRKEGIDGKIILTVHDEIGCEVREDQAEDWGRILSEEMVRAGELFLKKVPIRSDPFVGDVWEH</sequence>
<evidence type="ECO:0000313" key="11">
    <source>
        <dbReference type="Proteomes" id="UP000714817"/>
    </source>
</evidence>
<dbReference type="Proteomes" id="UP000714817">
    <property type="component" value="Unassembled WGS sequence"/>
</dbReference>
<dbReference type="Pfam" id="PF00476">
    <property type="entry name" value="DNA_pol_A"/>
    <property type="match status" value="1"/>
</dbReference>
<dbReference type="InterPro" id="IPR043502">
    <property type="entry name" value="DNA/RNA_pol_sf"/>
</dbReference>
<organism evidence="10 11">
    <name type="scientific">candidate division WWE3 bacterium</name>
    <dbReference type="NCBI Taxonomy" id="2053526"/>
    <lineage>
        <taxon>Bacteria</taxon>
        <taxon>Katanobacteria</taxon>
    </lineage>
</organism>
<feature type="domain" description="DNA-directed DNA polymerase family A palm" evidence="9">
    <location>
        <begin position="363"/>
        <end position="577"/>
    </location>
</feature>
<evidence type="ECO:0000256" key="2">
    <source>
        <dbReference type="ARBA" id="ARBA00012417"/>
    </source>
</evidence>
<dbReference type="GO" id="GO:0003887">
    <property type="term" value="F:DNA-directed DNA polymerase activity"/>
    <property type="evidence" value="ECO:0007669"/>
    <property type="project" value="UniProtKB-KW"/>
</dbReference>
<evidence type="ECO:0000256" key="3">
    <source>
        <dbReference type="ARBA" id="ARBA00020311"/>
    </source>
</evidence>
<comment type="caution">
    <text evidence="10">The sequence shown here is derived from an EMBL/GenBank/DDBJ whole genome shotgun (WGS) entry which is preliminary data.</text>
</comment>
<name>A0A955E0G1_UNCKA</name>
<dbReference type="InterPro" id="IPR012337">
    <property type="entry name" value="RNaseH-like_sf"/>
</dbReference>
<protein>
    <recommendedName>
        <fullName evidence="3">DNA polymerase I</fullName>
        <ecNumber evidence="2">2.7.7.7</ecNumber>
    </recommendedName>
</protein>
<evidence type="ECO:0000256" key="5">
    <source>
        <dbReference type="ARBA" id="ARBA00022695"/>
    </source>
</evidence>
<dbReference type="EC" id="2.7.7.7" evidence="2"/>
<keyword evidence="5" id="KW-0548">Nucleotidyltransferase</keyword>
<accession>A0A955E0G1</accession>
<keyword evidence="6" id="KW-0239">DNA-directed DNA polymerase</keyword>
<dbReference type="SMART" id="SM00482">
    <property type="entry name" value="POLAc"/>
    <property type="match status" value="1"/>
</dbReference>
<evidence type="ECO:0000259" key="8">
    <source>
        <dbReference type="SMART" id="SM00474"/>
    </source>
</evidence>
<dbReference type="InterPro" id="IPR036397">
    <property type="entry name" value="RNaseH_sf"/>
</dbReference>
<gene>
    <name evidence="10" type="ORF">KDA10_03140</name>
</gene>
<dbReference type="GO" id="GO:0003677">
    <property type="term" value="F:DNA binding"/>
    <property type="evidence" value="ECO:0007669"/>
    <property type="project" value="InterPro"/>
</dbReference>
<reference evidence="10" key="1">
    <citation type="submission" date="2020-04" db="EMBL/GenBank/DDBJ databases">
        <authorList>
            <person name="Zhang T."/>
        </authorList>
    </citation>
    <scope>NUCLEOTIDE SEQUENCE</scope>
    <source>
        <strain evidence="10">HKST-UBA80</strain>
    </source>
</reference>
<dbReference type="GO" id="GO:0008408">
    <property type="term" value="F:3'-5' exonuclease activity"/>
    <property type="evidence" value="ECO:0007669"/>
    <property type="project" value="InterPro"/>
</dbReference>
<dbReference type="Gene3D" id="1.20.1060.10">
    <property type="entry name" value="Taq DNA Polymerase, Chain T, domain 4"/>
    <property type="match status" value="1"/>
</dbReference>
<comment type="similarity">
    <text evidence="1">Belongs to the DNA polymerase type-A family.</text>
</comment>
<reference evidence="10" key="2">
    <citation type="journal article" date="2021" name="Microbiome">
        <title>Successional dynamics and alternative stable states in a saline activated sludge microbial community over 9 years.</title>
        <authorList>
            <person name="Wang Y."/>
            <person name="Ye J."/>
            <person name="Ju F."/>
            <person name="Liu L."/>
            <person name="Boyd J.A."/>
            <person name="Deng Y."/>
            <person name="Parks D.H."/>
            <person name="Jiang X."/>
            <person name="Yin X."/>
            <person name="Woodcroft B.J."/>
            <person name="Tyson G.W."/>
            <person name="Hugenholtz P."/>
            <person name="Polz M.F."/>
            <person name="Zhang T."/>
        </authorList>
    </citation>
    <scope>NUCLEOTIDE SEQUENCE</scope>
    <source>
        <strain evidence="10">HKST-UBA80</strain>
    </source>
</reference>
<dbReference type="Gene3D" id="1.10.150.20">
    <property type="entry name" value="5' to 3' exonuclease, C-terminal subdomain"/>
    <property type="match status" value="1"/>
</dbReference>
<proteinExistence type="inferred from homology"/>
<dbReference type="SMART" id="SM00474">
    <property type="entry name" value="35EXOc"/>
    <property type="match status" value="1"/>
</dbReference>
<dbReference type="GO" id="GO:0006302">
    <property type="term" value="P:double-strand break repair"/>
    <property type="evidence" value="ECO:0007669"/>
    <property type="project" value="TreeGrafter"/>
</dbReference>
<dbReference type="PANTHER" id="PTHR10133">
    <property type="entry name" value="DNA POLYMERASE I"/>
    <property type="match status" value="1"/>
</dbReference>
<dbReference type="PROSITE" id="PS00447">
    <property type="entry name" value="DNA_POLYMERASE_A"/>
    <property type="match status" value="1"/>
</dbReference>
<dbReference type="CDD" id="cd06142">
    <property type="entry name" value="RNaseD_exo"/>
    <property type="match status" value="1"/>
</dbReference>
<dbReference type="InterPro" id="IPR002298">
    <property type="entry name" value="DNA_polymerase_A"/>
</dbReference>
<dbReference type="Pfam" id="PF01612">
    <property type="entry name" value="DNA_pol_A_exo1"/>
    <property type="match status" value="1"/>
</dbReference>
<dbReference type="EMBL" id="JAGQNY010000011">
    <property type="protein sequence ID" value="MCA9302324.1"/>
    <property type="molecule type" value="Genomic_DNA"/>
</dbReference>
<evidence type="ECO:0000256" key="4">
    <source>
        <dbReference type="ARBA" id="ARBA00022679"/>
    </source>
</evidence>
<dbReference type="PANTHER" id="PTHR10133:SF62">
    <property type="entry name" value="DNA POLYMERASE THETA"/>
    <property type="match status" value="1"/>
</dbReference>
<evidence type="ECO:0000256" key="7">
    <source>
        <dbReference type="ARBA" id="ARBA00049244"/>
    </source>
</evidence>
<evidence type="ECO:0000313" key="10">
    <source>
        <dbReference type="EMBL" id="MCA9302324.1"/>
    </source>
</evidence>